<feature type="domain" description="ATP-grasp" evidence="2">
    <location>
        <begin position="142"/>
        <end position="334"/>
    </location>
</feature>
<evidence type="ECO:0000259" key="2">
    <source>
        <dbReference type="PROSITE" id="PS50975"/>
    </source>
</evidence>
<dbReference type="InterPro" id="IPR003806">
    <property type="entry name" value="ATP-grasp_PylC-type"/>
</dbReference>
<evidence type="ECO:0000256" key="1">
    <source>
        <dbReference type="PROSITE-ProRule" id="PRU00409"/>
    </source>
</evidence>
<dbReference type="PROSITE" id="PS50975">
    <property type="entry name" value="ATP_GRASP"/>
    <property type="match status" value="1"/>
</dbReference>
<dbReference type="InterPro" id="IPR024710">
    <property type="entry name" value="MfnD"/>
</dbReference>
<keyword evidence="1" id="KW-0067">ATP-binding</keyword>
<reference evidence="3 4" key="1">
    <citation type="journal article" date="2016" name="Front. Microbiol.">
        <title>Fuerstia marisgermanicae gen. nov., sp. nov., an Unusual Member of the Phylum Planctomycetes from the German Wadden Sea.</title>
        <authorList>
            <person name="Kohn T."/>
            <person name="Heuer A."/>
            <person name="Jogler M."/>
            <person name="Vollmers J."/>
            <person name="Boedeker C."/>
            <person name="Bunk B."/>
            <person name="Rast P."/>
            <person name="Borchert D."/>
            <person name="Glockner I."/>
            <person name="Freese H.M."/>
            <person name="Klenk H.P."/>
            <person name="Overmann J."/>
            <person name="Kaster A.K."/>
            <person name="Rohde M."/>
            <person name="Wiegand S."/>
            <person name="Jogler C."/>
        </authorList>
    </citation>
    <scope>NUCLEOTIDE SEQUENCE [LARGE SCALE GENOMIC DNA]</scope>
    <source>
        <strain evidence="3 4">NH11</strain>
    </source>
</reference>
<dbReference type="PANTHER" id="PTHR23132:SF23">
    <property type="entry name" value="D-ALANINE--D-ALANINE LIGASE B"/>
    <property type="match status" value="1"/>
</dbReference>
<dbReference type="GO" id="GO:0005524">
    <property type="term" value="F:ATP binding"/>
    <property type="evidence" value="ECO:0007669"/>
    <property type="project" value="UniProtKB-UniRule"/>
</dbReference>
<dbReference type="STRING" id="1891926.Fuma_03108"/>
<dbReference type="Gene3D" id="3.30.470.20">
    <property type="entry name" value="ATP-grasp fold, B domain"/>
    <property type="match status" value="1"/>
</dbReference>
<dbReference type="Proteomes" id="UP000187735">
    <property type="component" value="Chromosome"/>
</dbReference>
<dbReference type="PIRSF" id="PIRSF016766">
    <property type="entry name" value="UCP016766_ATPgrasp"/>
    <property type="match status" value="1"/>
</dbReference>
<dbReference type="Pfam" id="PF02655">
    <property type="entry name" value="ATP-grasp_3"/>
    <property type="match status" value="1"/>
</dbReference>
<dbReference type="PANTHER" id="PTHR23132">
    <property type="entry name" value="D-ALANINE--D-ALANINE LIGASE"/>
    <property type="match status" value="1"/>
</dbReference>
<dbReference type="Gene3D" id="3.40.50.11770">
    <property type="match status" value="1"/>
</dbReference>
<dbReference type="Gene3D" id="2.30.36.100">
    <property type="match status" value="1"/>
</dbReference>
<dbReference type="GO" id="GO:0008716">
    <property type="term" value="F:D-alanine-D-alanine ligase activity"/>
    <property type="evidence" value="ECO:0007669"/>
    <property type="project" value="TreeGrafter"/>
</dbReference>
<dbReference type="SUPFAM" id="SSF56059">
    <property type="entry name" value="Glutathione synthetase ATP-binding domain-like"/>
    <property type="match status" value="1"/>
</dbReference>
<proteinExistence type="predicted"/>
<evidence type="ECO:0000313" key="3">
    <source>
        <dbReference type="EMBL" id="APZ93490.1"/>
    </source>
</evidence>
<dbReference type="KEGG" id="fmr:Fuma_03108"/>
<keyword evidence="4" id="KW-1185">Reference proteome</keyword>
<dbReference type="OrthoDB" id="271331at2"/>
<dbReference type="Pfam" id="PF18301">
    <property type="entry name" value="preATP-grasp_3"/>
    <property type="match status" value="1"/>
</dbReference>
<name>A0A1P8WHG0_9PLAN</name>
<accession>A0A1P8WHG0</accession>
<evidence type="ECO:0000313" key="4">
    <source>
        <dbReference type="Proteomes" id="UP000187735"/>
    </source>
</evidence>
<dbReference type="GO" id="GO:0046872">
    <property type="term" value="F:metal ion binding"/>
    <property type="evidence" value="ECO:0007669"/>
    <property type="project" value="InterPro"/>
</dbReference>
<dbReference type="InterPro" id="IPR040803">
    <property type="entry name" value="MfnD_preATP-grasp"/>
</dbReference>
<gene>
    <name evidence="3" type="ORF">Fuma_03108</name>
</gene>
<keyword evidence="1" id="KW-0547">Nucleotide-binding</keyword>
<dbReference type="InterPro" id="IPR011761">
    <property type="entry name" value="ATP-grasp"/>
</dbReference>
<sequence>MSLALNNRRNILIVEYLHADRNAFQNASDSMRSEGRAMLLALAHDAAKLPDVRATVVACAAAAKRLTLPHEVRLLTVSATSPRELAESIVLAGESRDSVLPVAPEADGILLQLVRAIRDSGIRVLTVDDATLQACSDKWLTYQLLLEHNLPTVPTVLLKDGAEQEFGQREGSEICVVKPRDGVGCEGVRRVTLAEANAFSTEAGNRSDSMILQPWIDGESFSVALIGRGARQRPDVLPLATQAIEWRGEYAHYAGGTILPEIPARITTNVAKLCDAVVDALDFRCGYLGIDLILPRDSGEFLITEINPRICTSYVGYRRATSLNLFSRLLDQPAASPLSWCEQNVAFACLDEN</sequence>
<organism evidence="3 4">
    <name type="scientific">Fuerstiella marisgermanici</name>
    <dbReference type="NCBI Taxonomy" id="1891926"/>
    <lineage>
        <taxon>Bacteria</taxon>
        <taxon>Pseudomonadati</taxon>
        <taxon>Planctomycetota</taxon>
        <taxon>Planctomycetia</taxon>
        <taxon>Planctomycetales</taxon>
        <taxon>Planctomycetaceae</taxon>
        <taxon>Fuerstiella</taxon>
    </lineage>
</organism>
<dbReference type="AlphaFoldDB" id="A0A1P8WHG0"/>
<dbReference type="EMBL" id="CP017641">
    <property type="protein sequence ID" value="APZ93490.1"/>
    <property type="molecule type" value="Genomic_DNA"/>
</dbReference>
<dbReference type="RefSeq" id="WP_145944202.1">
    <property type="nucleotide sequence ID" value="NZ_CP017641.1"/>
</dbReference>
<protein>
    <submittedName>
        <fullName evidence="3">Carbamoyl phosphate synthase-like protein</fullName>
    </submittedName>
</protein>